<keyword evidence="2" id="KW-1185">Reference proteome</keyword>
<dbReference type="KEGG" id="rsz:130498005"/>
<protein>
    <submittedName>
        <fullName evidence="3">Uncharacterized protein LOC130498005</fullName>
    </submittedName>
</protein>
<reference evidence="3" key="2">
    <citation type="submission" date="2025-08" db="UniProtKB">
        <authorList>
            <consortium name="RefSeq"/>
        </authorList>
    </citation>
    <scope>IDENTIFICATION</scope>
    <source>
        <tissue evidence="3">Leaf</tissue>
    </source>
</reference>
<dbReference type="OrthoDB" id="1074728at2759"/>
<accession>A0A9W3C767</accession>
<evidence type="ECO:0000313" key="3">
    <source>
        <dbReference type="RefSeq" id="XP_056847313.1"/>
    </source>
</evidence>
<organism evidence="2 3">
    <name type="scientific">Raphanus sativus</name>
    <name type="common">Radish</name>
    <name type="synonym">Raphanus raphanistrum var. sativus</name>
    <dbReference type="NCBI Taxonomy" id="3726"/>
    <lineage>
        <taxon>Eukaryota</taxon>
        <taxon>Viridiplantae</taxon>
        <taxon>Streptophyta</taxon>
        <taxon>Embryophyta</taxon>
        <taxon>Tracheophyta</taxon>
        <taxon>Spermatophyta</taxon>
        <taxon>Magnoliopsida</taxon>
        <taxon>eudicotyledons</taxon>
        <taxon>Gunneridae</taxon>
        <taxon>Pentapetalae</taxon>
        <taxon>rosids</taxon>
        <taxon>malvids</taxon>
        <taxon>Brassicales</taxon>
        <taxon>Brassicaceae</taxon>
        <taxon>Brassiceae</taxon>
        <taxon>Raphanus</taxon>
    </lineage>
</organism>
<evidence type="ECO:0000313" key="2">
    <source>
        <dbReference type="Proteomes" id="UP000504610"/>
    </source>
</evidence>
<sequence>MNNDQESVQFWSSLLHSVASSDPKDDHLPEISSPLMVMSTSMAIDVSLKPLNAPGDGQKAGPQKAKAETGDKSIDKGGQRSAKKQIQVDATESKRSRTNEARNVAEKVRTLFCLSI</sequence>
<feature type="compositionally biased region" description="Basic and acidic residues" evidence="1">
    <location>
        <begin position="91"/>
        <end position="102"/>
    </location>
</feature>
<dbReference type="AlphaFoldDB" id="A0A9W3C767"/>
<gene>
    <name evidence="3" type="primary">LOC130498005</name>
</gene>
<name>A0A9W3C767_RAPSA</name>
<feature type="region of interest" description="Disordered" evidence="1">
    <location>
        <begin position="48"/>
        <end position="102"/>
    </location>
</feature>
<reference evidence="2" key="1">
    <citation type="journal article" date="2019" name="Database">
        <title>The radish genome database (RadishGD): an integrated information resource for radish genomics.</title>
        <authorList>
            <person name="Yu H.J."/>
            <person name="Baek S."/>
            <person name="Lee Y.J."/>
            <person name="Cho A."/>
            <person name="Mun J.H."/>
        </authorList>
    </citation>
    <scope>NUCLEOTIDE SEQUENCE [LARGE SCALE GENOMIC DNA]</scope>
    <source>
        <strain evidence="2">cv. WK10039</strain>
    </source>
</reference>
<dbReference type="RefSeq" id="XP_056847313.1">
    <property type="nucleotide sequence ID" value="XM_056991333.1"/>
</dbReference>
<proteinExistence type="predicted"/>
<dbReference type="GeneID" id="130498005"/>
<feature type="compositionally biased region" description="Basic and acidic residues" evidence="1">
    <location>
        <begin position="65"/>
        <end position="78"/>
    </location>
</feature>
<evidence type="ECO:0000256" key="1">
    <source>
        <dbReference type="SAM" id="MobiDB-lite"/>
    </source>
</evidence>
<dbReference type="Proteomes" id="UP000504610">
    <property type="component" value="Chromosome 7"/>
</dbReference>